<comment type="function">
    <text evidence="5">Nucleotidase that shows phosphatase activity on nucleoside 5'-monophosphates.</text>
</comment>
<dbReference type="GeneID" id="82157036"/>
<gene>
    <name evidence="5 7" type="primary">surE</name>
    <name evidence="7" type="ORF">HPS55_04580</name>
</gene>
<sequence length="261" mass="29118">MEKKRPLILISNDDGYHSKGLRSLIEMVSPLADLLVCAPESARSGFSCAFSAVEPLRLKLRRRWEGVDVWSCSGTPVDCVKIALDRLCGGRRPDMVIGGINHGDNASVNSHYSGTMGVTMEGCMKYIPSVAFSLCDHSDDADFAPLAPFVRSITERVLGEGLPRGVCLNVNFPRLKEFKGVRICRMARGTWGNEVVRCVHPHGYDYYWMTGEYTNDEPDADDTDNWALTNGYVAITPTQVDVTDYGMMERMKSEWTFLNVM</sequence>
<evidence type="ECO:0000256" key="2">
    <source>
        <dbReference type="ARBA" id="ARBA00011062"/>
    </source>
</evidence>
<evidence type="ECO:0000259" key="6">
    <source>
        <dbReference type="Pfam" id="PF01975"/>
    </source>
</evidence>
<comment type="caution">
    <text evidence="7">The sequence shown here is derived from an EMBL/GenBank/DDBJ whole genome shotgun (WGS) entry which is preliminary data.</text>
</comment>
<protein>
    <recommendedName>
        <fullName evidence="5">5'-nucleotidase SurE</fullName>
        <ecNumber evidence="5">3.1.3.5</ecNumber>
    </recommendedName>
    <alternativeName>
        <fullName evidence="5">Nucleoside 5'-monophosphate phosphohydrolase</fullName>
    </alternativeName>
</protein>
<dbReference type="EMBL" id="JABKKE010000005">
    <property type="protein sequence ID" value="NPE13610.1"/>
    <property type="molecule type" value="Genomic_DNA"/>
</dbReference>
<name>A0ABX2AVB9_9BACT</name>
<feature type="binding site" evidence="5">
    <location>
        <position position="44"/>
    </location>
    <ligand>
        <name>a divalent metal cation</name>
        <dbReference type="ChEBI" id="CHEBI:60240"/>
    </ligand>
</feature>
<keyword evidence="5" id="KW-0547">Nucleotide-binding</keyword>
<keyword evidence="8" id="KW-1185">Reference proteome</keyword>
<comment type="cofactor">
    <cofactor evidence="5">
        <name>a divalent metal cation</name>
        <dbReference type="ChEBI" id="CHEBI:60240"/>
    </cofactor>
    <text evidence="5">Binds 1 divalent metal cation per subunit.</text>
</comment>
<keyword evidence="3 5" id="KW-0479">Metal-binding</keyword>
<feature type="domain" description="Survival protein SurE-like phosphatase/nucleotidase" evidence="6">
    <location>
        <begin position="8"/>
        <end position="192"/>
    </location>
</feature>
<dbReference type="Proteomes" id="UP001193734">
    <property type="component" value="Unassembled WGS sequence"/>
</dbReference>
<keyword evidence="5" id="KW-0963">Cytoplasm</keyword>
<dbReference type="EC" id="3.1.3.5" evidence="5"/>
<evidence type="ECO:0000313" key="7">
    <source>
        <dbReference type="EMBL" id="NPE13610.1"/>
    </source>
</evidence>
<accession>A0ABX2AVB9</accession>
<feature type="binding site" evidence="5">
    <location>
        <position position="13"/>
    </location>
    <ligand>
        <name>a divalent metal cation</name>
        <dbReference type="ChEBI" id="CHEBI:60240"/>
    </ligand>
</feature>
<evidence type="ECO:0000256" key="4">
    <source>
        <dbReference type="ARBA" id="ARBA00022801"/>
    </source>
</evidence>
<feature type="binding site" evidence="5">
    <location>
        <position position="101"/>
    </location>
    <ligand>
        <name>a divalent metal cation</name>
        <dbReference type="ChEBI" id="CHEBI:60240"/>
    </ligand>
</feature>
<reference evidence="7 8" key="1">
    <citation type="submission" date="2020-05" db="EMBL/GenBank/DDBJ databases">
        <title>Distinct polysaccharide utilization as determinants for interspecies competition between intestinal Prevotella spp.</title>
        <authorList>
            <person name="Galvez E.J.C."/>
            <person name="Iljazovic A."/>
            <person name="Strowig T."/>
        </authorList>
    </citation>
    <scope>NUCLEOTIDE SEQUENCE [LARGE SCALE GENOMIC DNA]</scope>
    <source>
        <strain evidence="7 8">PROD</strain>
    </source>
</reference>
<dbReference type="InterPro" id="IPR030048">
    <property type="entry name" value="SurE"/>
</dbReference>
<dbReference type="HAMAP" id="MF_00060">
    <property type="entry name" value="SurE"/>
    <property type="match status" value="1"/>
</dbReference>
<dbReference type="InterPro" id="IPR036523">
    <property type="entry name" value="SurE-like_sf"/>
</dbReference>
<dbReference type="Gene3D" id="3.40.1210.10">
    <property type="entry name" value="Survival protein SurE-like phosphatase/nucleotidase"/>
    <property type="match status" value="1"/>
</dbReference>
<evidence type="ECO:0000313" key="8">
    <source>
        <dbReference type="Proteomes" id="UP001193734"/>
    </source>
</evidence>
<dbReference type="InterPro" id="IPR002828">
    <property type="entry name" value="SurE-like_Pase/nucleotidase"/>
</dbReference>
<feature type="binding site" evidence="5">
    <location>
        <position position="14"/>
    </location>
    <ligand>
        <name>a divalent metal cation</name>
        <dbReference type="ChEBI" id="CHEBI:60240"/>
    </ligand>
</feature>
<dbReference type="Pfam" id="PF01975">
    <property type="entry name" value="SurE"/>
    <property type="match status" value="1"/>
</dbReference>
<comment type="similarity">
    <text evidence="2 5">Belongs to the SurE nucleotidase family.</text>
</comment>
<dbReference type="PANTHER" id="PTHR30457:SF0">
    <property type="entry name" value="PHOSPHATASE, PUTATIVE (AFU_ORTHOLOGUE AFUA_4G01070)-RELATED"/>
    <property type="match status" value="1"/>
</dbReference>
<dbReference type="RefSeq" id="WP_172176197.1">
    <property type="nucleotide sequence ID" value="NZ_CASGIA010000004.1"/>
</dbReference>
<evidence type="ECO:0000256" key="5">
    <source>
        <dbReference type="HAMAP-Rule" id="MF_00060"/>
    </source>
</evidence>
<organism evidence="7 8">
    <name type="scientific">Xylanibacter rodentium</name>
    <dbReference type="NCBI Taxonomy" id="2736289"/>
    <lineage>
        <taxon>Bacteria</taxon>
        <taxon>Pseudomonadati</taxon>
        <taxon>Bacteroidota</taxon>
        <taxon>Bacteroidia</taxon>
        <taxon>Bacteroidales</taxon>
        <taxon>Prevotellaceae</taxon>
        <taxon>Xylanibacter</taxon>
    </lineage>
</organism>
<comment type="subcellular location">
    <subcellularLocation>
        <location evidence="5">Cytoplasm</location>
    </subcellularLocation>
</comment>
<evidence type="ECO:0000256" key="1">
    <source>
        <dbReference type="ARBA" id="ARBA00000815"/>
    </source>
</evidence>
<dbReference type="NCBIfam" id="NF001492">
    <property type="entry name" value="PRK00346.2-2"/>
    <property type="match status" value="1"/>
</dbReference>
<dbReference type="NCBIfam" id="TIGR00087">
    <property type="entry name" value="surE"/>
    <property type="match status" value="1"/>
</dbReference>
<dbReference type="PANTHER" id="PTHR30457">
    <property type="entry name" value="5'-NUCLEOTIDASE SURE"/>
    <property type="match status" value="1"/>
</dbReference>
<keyword evidence="4 5" id="KW-0378">Hydrolase</keyword>
<evidence type="ECO:0000256" key="3">
    <source>
        <dbReference type="ARBA" id="ARBA00022723"/>
    </source>
</evidence>
<proteinExistence type="inferred from homology"/>
<comment type="catalytic activity">
    <reaction evidence="1 5">
        <text>a ribonucleoside 5'-phosphate + H2O = a ribonucleoside + phosphate</text>
        <dbReference type="Rhea" id="RHEA:12484"/>
        <dbReference type="ChEBI" id="CHEBI:15377"/>
        <dbReference type="ChEBI" id="CHEBI:18254"/>
        <dbReference type="ChEBI" id="CHEBI:43474"/>
        <dbReference type="ChEBI" id="CHEBI:58043"/>
        <dbReference type="EC" id="3.1.3.5"/>
    </reaction>
</comment>
<dbReference type="SUPFAM" id="SSF64167">
    <property type="entry name" value="SurE-like"/>
    <property type="match status" value="1"/>
</dbReference>